<feature type="region of interest" description="Disordered" evidence="1">
    <location>
        <begin position="1"/>
        <end position="69"/>
    </location>
</feature>
<evidence type="ECO:0000313" key="3">
    <source>
        <dbReference type="Proteomes" id="UP001497493"/>
    </source>
</evidence>
<dbReference type="EMBL" id="OZ026884">
    <property type="protein sequence ID" value="CAL1241430.1"/>
    <property type="molecule type" value="Genomic_DNA"/>
</dbReference>
<gene>
    <name evidence="2" type="ORF">MECH1_V1_2654</name>
</gene>
<protein>
    <submittedName>
        <fullName evidence="2">Uncharacterized protein</fullName>
    </submittedName>
</protein>
<evidence type="ECO:0000256" key="1">
    <source>
        <dbReference type="SAM" id="MobiDB-lite"/>
    </source>
</evidence>
<dbReference type="Proteomes" id="UP001497493">
    <property type="component" value="Chromosome"/>
</dbReference>
<keyword evidence="3" id="KW-1185">Reference proteome</keyword>
<proteinExistence type="predicted"/>
<sequence length="69" mass="7117">MIVGRVGRGRGAGARCAARPNRVRPEHGLLPQSGGWNRRPSPDSPGPGSFAAPGLGTPSTRLPAVLDYS</sequence>
<reference evidence="2 3" key="1">
    <citation type="submission" date="2024-04" db="EMBL/GenBank/DDBJ databases">
        <authorList>
            <person name="Cremers G."/>
        </authorList>
    </citation>
    <scope>NUCLEOTIDE SEQUENCE [LARGE SCALE GENOMIC DNA]</scope>
    <source>
        <strain evidence="2">MeCH1-AG</strain>
    </source>
</reference>
<accession>A0ABM9NLA3</accession>
<evidence type="ECO:0000313" key="2">
    <source>
        <dbReference type="EMBL" id="CAL1241430.1"/>
    </source>
</evidence>
<organism evidence="2 3">
    <name type="scientific">Candidatus Methylocalor cossyra</name>
    <dbReference type="NCBI Taxonomy" id="3108543"/>
    <lineage>
        <taxon>Bacteria</taxon>
        <taxon>Pseudomonadati</taxon>
        <taxon>Pseudomonadota</taxon>
        <taxon>Gammaproteobacteria</taxon>
        <taxon>Methylococcales</taxon>
        <taxon>Methylococcaceae</taxon>
        <taxon>Candidatus Methylocalor</taxon>
    </lineage>
</organism>
<name>A0ABM9NLA3_9GAMM</name>